<dbReference type="AlphaFoldDB" id="A0A258HGX1"/>
<evidence type="ECO:0000256" key="1">
    <source>
        <dbReference type="SAM" id="MobiDB-lite"/>
    </source>
</evidence>
<dbReference type="InterPro" id="IPR022385">
    <property type="entry name" value="Rhs_assc_core"/>
</dbReference>
<dbReference type="PANTHER" id="PTHR32305">
    <property type="match status" value="1"/>
</dbReference>
<name>A0A258HGX1_9CAUL</name>
<accession>A0A258HGX1</accession>
<feature type="compositionally biased region" description="Basic and acidic residues" evidence="1">
    <location>
        <begin position="141"/>
        <end position="166"/>
    </location>
</feature>
<feature type="compositionally biased region" description="Polar residues" evidence="1">
    <location>
        <begin position="216"/>
        <end position="229"/>
    </location>
</feature>
<gene>
    <name evidence="2" type="ORF">B7Y86_11150</name>
</gene>
<dbReference type="Gene3D" id="2.180.10.10">
    <property type="entry name" value="RHS repeat-associated core"/>
    <property type="match status" value="1"/>
</dbReference>
<dbReference type="InterPro" id="IPR050708">
    <property type="entry name" value="T6SS_VgrG/RHS"/>
</dbReference>
<evidence type="ECO:0000313" key="3">
    <source>
        <dbReference type="Proteomes" id="UP000216147"/>
    </source>
</evidence>
<proteinExistence type="predicted"/>
<feature type="region of interest" description="Disordered" evidence="1">
    <location>
        <begin position="116"/>
        <end position="229"/>
    </location>
</feature>
<reference evidence="2 3" key="1">
    <citation type="submission" date="2017-03" db="EMBL/GenBank/DDBJ databases">
        <title>Lifting the veil on microbial sulfur biogeochemistry in mining wastewaters.</title>
        <authorList>
            <person name="Kantor R.S."/>
            <person name="Colenbrander Nelson T."/>
            <person name="Marshall S."/>
            <person name="Bennett D."/>
            <person name="Apte S."/>
            <person name="Camacho D."/>
            <person name="Thomas B.C."/>
            <person name="Warren L.A."/>
            <person name="Banfield J.F."/>
        </authorList>
    </citation>
    <scope>NUCLEOTIDE SEQUENCE [LARGE SCALE GENOMIC DNA]</scope>
    <source>
        <strain evidence="2">32-68-21</strain>
    </source>
</reference>
<comment type="caution">
    <text evidence="2">The sequence shown here is derived from an EMBL/GenBank/DDBJ whole genome shotgun (WGS) entry which is preliminary data.</text>
</comment>
<dbReference type="NCBIfam" id="TIGR03696">
    <property type="entry name" value="Rhs_assc_core"/>
    <property type="match status" value="1"/>
</dbReference>
<evidence type="ECO:0000313" key="2">
    <source>
        <dbReference type="EMBL" id="OYX55999.1"/>
    </source>
</evidence>
<organism evidence="2 3">
    <name type="scientific">Brevundimonas subvibrioides</name>
    <dbReference type="NCBI Taxonomy" id="74313"/>
    <lineage>
        <taxon>Bacteria</taxon>
        <taxon>Pseudomonadati</taxon>
        <taxon>Pseudomonadota</taxon>
        <taxon>Alphaproteobacteria</taxon>
        <taxon>Caulobacterales</taxon>
        <taxon>Caulobacteraceae</taxon>
        <taxon>Brevundimonas</taxon>
    </lineage>
</organism>
<dbReference type="PANTHER" id="PTHR32305:SF15">
    <property type="entry name" value="PROTEIN RHSA-RELATED"/>
    <property type="match status" value="1"/>
</dbReference>
<sequence>MYTGQMWMPDFGAYHYKARAYRPDLGRFLQADPVGYAQGLNLYAYVGNDPVNQTDPDGRQIQGAACLAGAPFGGPVGCGVGVAVSAVATVAVGACTQSQSCRDTAGAVWDWLTAPLHNDADAPGEPRPAPPANDGVSRPHGAPDHDQAIDDRADEVRGQGADDIRKNQTQVDAQGNRVGDNRPDLGYTDSNGVRHNEEWGRNQGRVEAQGDRARQNDPSCVTTGTCLPR</sequence>
<dbReference type="EMBL" id="NCEQ01000010">
    <property type="protein sequence ID" value="OYX55999.1"/>
    <property type="molecule type" value="Genomic_DNA"/>
</dbReference>
<protein>
    <recommendedName>
        <fullName evidence="4">RHS repeat-associated core domain-containing protein</fullName>
    </recommendedName>
</protein>
<dbReference type="Proteomes" id="UP000216147">
    <property type="component" value="Unassembled WGS sequence"/>
</dbReference>
<evidence type="ECO:0008006" key="4">
    <source>
        <dbReference type="Google" id="ProtNLM"/>
    </source>
</evidence>